<keyword evidence="1" id="KW-0167">Capsid protein</keyword>
<sequence>MRCMEELLQCSYEMIHMMGEYMNKVEDEELGDILKQHLPYILQAYNEQVNFQEGENVQHMICEQLRSSLIQNGIPMTNTSKGDTEIAISYISNLKRLALRFAQVAVEVANPEFRSFLENCFVKMNRYAYSIWQYVVKKEYTIENIYAAERFAWNEKQDSV</sequence>
<keyword evidence="2" id="KW-1185">Reference proteome</keyword>
<dbReference type="EMBL" id="JAGDQJ010000018">
    <property type="protein sequence ID" value="MBO1626766.1"/>
    <property type="molecule type" value="Genomic_DNA"/>
</dbReference>
<dbReference type="InterPro" id="IPR012347">
    <property type="entry name" value="Ferritin-like"/>
</dbReference>
<name>A0ABS3P0Q3_9BACI</name>
<protein>
    <submittedName>
        <fullName evidence="1">Spore coat protein</fullName>
    </submittedName>
</protein>
<dbReference type="Pfam" id="PF07875">
    <property type="entry name" value="Coat_F"/>
    <property type="match status" value="1"/>
</dbReference>
<reference evidence="1 2" key="1">
    <citation type="submission" date="2021-03" db="EMBL/GenBank/DDBJ databases">
        <title>Identification of novel Bacillus strains.</title>
        <authorList>
            <person name="Xiao Z."/>
            <person name="Li Y."/>
            <person name="Shen J."/>
        </authorList>
    </citation>
    <scope>NUCLEOTIDE SEQUENCE [LARGE SCALE GENOMIC DNA]</scope>
    <source>
        <strain evidence="1 2">SY8</strain>
    </source>
</reference>
<accession>A0ABS3P0Q3</accession>
<evidence type="ECO:0000313" key="2">
    <source>
        <dbReference type="Proteomes" id="UP000677611"/>
    </source>
</evidence>
<dbReference type="Proteomes" id="UP000677611">
    <property type="component" value="Unassembled WGS sequence"/>
</dbReference>
<organism evidence="1 2">
    <name type="scientific">Bacillus arachidis</name>
    <dbReference type="NCBI Taxonomy" id="2819290"/>
    <lineage>
        <taxon>Bacteria</taxon>
        <taxon>Bacillati</taxon>
        <taxon>Bacillota</taxon>
        <taxon>Bacilli</taxon>
        <taxon>Bacillales</taxon>
        <taxon>Bacillaceae</taxon>
        <taxon>Bacillus</taxon>
    </lineage>
</organism>
<dbReference type="RefSeq" id="WP_208018317.1">
    <property type="nucleotide sequence ID" value="NZ_JAGDQJ010000018.1"/>
</dbReference>
<keyword evidence="1" id="KW-0946">Virion</keyword>
<proteinExistence type="predicted"/>
<dbReference type="Gene3D" id="1.20.1260.10">
    <property type="match status" value="1"/>
</dbReference>
<gene>
    <name evidence="1" type="ORF">J4P90_16240</name>
</gene>
<evidence type="ECO:0000313" key="1">
    <source>
        <dbReference type="EMBL" id="MBO1626766.1"/>
    </source>
</evidence>
<dbReference type="InterPro" id="IPR012851">
    <property type="entry name" value="Spore_coat_CotF-like"/>
</dbReference>
<comment type="caution">
    <text evidence="1">The sequence shown here is derived from an EMBL/GenBank/DDBJ whole genome shotgun (WGS) entry which is preliminary data.</text>
</comment>